<name>A0ABX7ARG1_9BACI</name>
<protein>
    <submittedName>
        <fullName evidence="2">Uncharacterized protein</fullName>
    </submittedName>
</protein>
<keyword evidence="1" id="KW-0472">Membrane</keyword>
<organism evidence="2 3">
    <name type="scientific">Lysinibacillus agricola</name>
    <dbReference type="NCBI Taxonomy" id="2590012"/>
    <lineage>
        <taxon>Bacteria</taxon>
        <taxon>Bacillati</taxon>
        <taxon>Bacillota</taxon>
        <taxon>Bacilli</taxon>
        <taxon>Bacillales</taxon>
        <taxon>Bacillaceae</taxon>
        <taxon>Lysinibacillus</taxon>
    </lineage>
</organism>
<dbReference type="RefSeq" id="WP_053593893.1">
    <property type="nucleotide sequence ID" value="NZ_CP067341.1"/>
</dbReference>
<sequence>MKNNFSKIFLVVFIIIAFVTVGVFLINKDNVRVGFETDEEVVLQNGTYSVEELKLNGTYAVVAIAGNGDVSQLTGESKELSKETFNDELYKDIQKRAPKHMENHIIYEEGTKVNIEKSVKSIRVQGDDLFKIKLIKR</sequence>
<evidence type="ECO:0000256" key="1">
    <source>
        <dbReference type="SAM" id="Phobius"/>
    </source>
</evidence>
<keyword evidence="1" id="KW-0812">Transmembrane</keyword>
<proteinExistence type="predicted"/>
<dbReference type="EMBL" id="CP067341">
    <property type="protein sequence ID" value="QQP12206.1"/>
    <property type="molecule type" value="Genomic_DNA"/>
</dbReference>
<keyword evidence="3" id="KW-1185">Reference proteome</keyword>
<accession>A0ABX7ARG1</accession>
<dbReference type="Proteomes" id="UP000596049">
    <property type="component" value="Chromosome"/>
</dbReference>
<evidence type="ECO:0000313" key="3">
    <source>
        <dbReference type="Proteomes" id="UP000596049"/>
    </source>
</evidence>
<evidence type="ECO:0000313" key="2">
    <source>
        <dbReference type="EMBL" id="QQP12206.1"/>
    </source>
</evidence>
<gene>
    <name evidence="2" type="ORF">FJQ98_24435</name>
</gene>
<keyword evidence="1" id="KW-1133">Transmembrane helix</keyword>
<feature type="transmembrane region" description="Helical" evidence="1">
    <location>
        <begin position="6"/>
        <end position="26"/>
    </location>
</feature>
<reference evidence="2 3" key="1">
    <citation type="submission" date="2020-01" db="EMBL/GenBank/DDBJ databases">
        <authorList>
            <person name="Liu G."/>
            <person name="Liu B."/>
        </authorList>
    </citation>
    <scope>NUCLEOTIDE SEQUENCE [LARGE SCALE GENOMIC DNA]</scope>
    <source>
        <strain evidence="2 3">FJAT-51161</strain>
    </source>
</reference>